<comment type="subcellular location">
    <subcellularLocation>
        <location evidence="1 6">Bacterial flagellum basal body</location>
    </subcellularLocation>
</comment>
<name>A0ABU5CP63_9BACI</name>
<comment type="caution">
    <text evidence="8">The sequence shown here is derived from an EMBL/GenBank/DDBJ whole genome shotgun (WGS) entry which is preliminary data.</text>
</comment>
<evidence type="ECO:0000256" key="3">
    <source>
        <dbReference type="ARBA" id="ARBA00014376"/>
    </source>
</evidence>
<accession>A0ABU5CP63</accession>
<dbReference type="PIRSF" id="PIRSF002889">
    <property type="entry name" value="Rod_FlgB"/>
    <property type="match status" value="1"/>
</dbReference>
<dbReference type="NCBIfam" id="TIGR01396">
    <property type="entry name" value="FlgB"/>
    <property type="match status" value="1"/>
</dbReference>
<keyword evidence="8" id="KW-0966">Cell projection</keyword>
<gene>
    <name evidence="8" type="primary">flgB</name>
    <name evidence="8" type="ORF">RWD45_05600</name>
</gene>
<comment type="subunit">
    <text evidence="6">The basal body constitutes a major portion of the flagellar organelle and consists of a number of rings mounted on a central rod.</text>
</comment>
<evidence type="ECO:0000313" key="8">
    <source>
        <dbReference type="EMBL" id="MDY0408154.1"/>
    </source>
</evidence>
<feature type="domain" description="Flagellar basal body rod protein N-terminal" evidence="7">
    <location>
        <begin position="23"/>
        <end position="38"/>
    </location>
</feature>
<evidence type="ECO:0000256" key="6">
    <source>
        <dbReference type="PIRNR" id="PIRNR002889"/>
    </source>
</evidence>
<protein>
    <recommendedName>
        <fullName evidence="3 6">Flagellar basal body rod protein FlgB</fullName>
    </recommendedName>
</protein>
<organism evidence="8 9">
    <name type="scientific">Paracerasibacillus soli</name>
    <dbReference type="NCBI Taxonomy" id="480284"/>
    <lineage>
        <taxon>Bacteria</taxon>
        <taxon>Bacillati</taxon>
        <taxon>Bacillota</taxon>
        <taxon>Bacilli</taxon>
        <taxon>Bacillales</taxon>
        <taxon>Bacillaceae</taxon>
        <taxon>Paracerasibacillus</taxon>
    </lineage>
</organism>
<dbReference type="PANTHER" id="PTHR30435:SF12">
    <property type="entry name" value="FLAGELLAR BASAL BODY ROD PROTEIN FLGB"/>
    <property type="match status" value="1"/>
</dbReference>
<dbReference type="Proteomes" id="UP001275315">
    <property type="component" value="Unassembled WGS sequence"/>
</dbReference>
<dbReference type="InterPro" id="IPR006300">
    <property type="entry name" value="FlgB"/>
</dbReference>
<evidence type="ECO:0000313" key="9">
    <source>
        <dbReference type="Proteomes" id="UP001275315"/>
    </source>
</evidence>
<keyword evidence="4 6" id="KW-0975">Bacterial flagellum</keyword>
<evidence type="ECO:0000256" key="4">
    <source>
        <dbReference type="ARBA" id="ARBA00023143"/>
    </source>
</evidence>
<evidence type="ECO:0000256" key="2">
    <source>
        <dbReference type="ARBA" id="ARBA00009677"/>
    </source>
</evidence>
<comment type="function">
    <text evidence="5 6">Structural component of flagellum, the bacterial motility apparatus. Part of the rod structure of flagellar basal body.</text>
</comment>
<keyword evidence="8" id="KW-0282">Flagellum</keyword>
<evidence type="ECO:0000256" key="1">
    <source>
        <dbReference type="ARBA" id="ARBA00004117"/>
    </source>
</evidence>
<dbReference type="RefSeq" id="WP_320378911.1">
    <property type="nucleotide sequence ID" value="NZ_JAWDIQ010000001.1"/>
</dbReference>
<dbReference type="EMBL" id="JAWDIQ010000001">
    <property type="protein sequence ID" value="MDY0408154.1"/>
    <property type="molecule type" value="Genomic_DNA"/>
</dbReference>
<proteinExistence type="inferred from homology"/>
<dbReference type="InterPro" id="IPR001444">
    <property type="entry name" value="Flag_bb_rod_N"/>
</dbReference>
<reference evidence="8 9" key="1">
    <citation type="submission" date="2023-10" db="EMBL/GenBank/DDBJ databases">
        <title>Virgibacillus soli CC-YMP-6 genome.</title>
        <authorList>
            <person name="Miliotis G."/>
            <person name="Sengupta P."/>
            <person name="Hameed A."/>
            <person name="Chuvochina M."/>
            <person name="Mcdonagh F."/>
            <person name="Simpson A.C."/>
            <person name="Singh N.K."/>
            <person name="Rekha P.D."/>
            <person name="Raman K."/>
            <person name="Hugenholtz P."/>
            <person name="Venkateswaran K."/>
        </authorList>
    </citation>
    <scope>NUCLEOTIDE SEQUENCE [LARGE SCALE GENOMIC DNA]</scope>
    <source>
        <strain evidence="8 9">CC-YMP-6</strain>
    </source>
</reference>
<keyword evidence="8" id="KW-0969">Cilium</keyword>
<dbReference type="Pfam" id="PF00460">
    <property type="entry name" value="Flg_bb_rod"/>
    <property type="match status" value="1"/>
</dbReference>
<keyword evidence="9" id="KW-1185">Reference proteome</keyword>
<comment type="similarity">
    <text evidence="2 6">Belongs to the flagella basal body rod proteins family.</text>
</comment>
<sequence length="130" mass="14873">MNLFSNTITSLERSLDYAAKKNQVISNNIANIDTPNYKAKDVLFKDMLHAAMDDKMQAKKTSEKHLDFDNNGQAYEVVTNNHTMFNHNGNNVDVDKEMAELAKNQIYYQSLIERLNGNFKNIETVIRGGR</sequence>
<evidence type="ECO:0000256" key="5">
    <source>
        <dbReference type="ARBA" id="ARBA00024934"/>
    </source>
</evidence>
<dbReference type="PANTHER" id="PTHR30435">
    <property type="entry name" value="FLAGELLAR PROTEIN"/>
    <property type="match status" value="1"/>
</dbReference>
<evidence type="ECO:0000259" key="7">
    <source>
        <dbReference type="Pfam" id="PF00460"/>
    </source>
</evidence>